<name>A0A2P6QF27_ROSCH</name>
<feature type="region of interest" description="Disordered" evidence="1">
    <location>
        <begin position="1"/>
        <end position="71"/>
    </location>
</feature>
<organism evidence="2 3">
    <name type="scientific">Rosa chinensis</name>
    <name type="common">China rose</name>
    <dbReference type="NCBI Taxonomy" id="74649"/>
    <lineage>
        <taxon>Eukaryota</taxon>
        <taxon>Viridiplantae</taxon>
        <taxon>Streptophyta</taxon>
        <taxon>Embryophyta</taxon>
        <taxon>Tracheophyta</taxon>
        <taxon>Spermatophyta</taxon>
        <taxon>Magnoliopsida</taxon>
        <taxon>eudicotyledons</taxon>
        <taxon>Gunneridae</taxon>
        <taxon>Pentapetalae</taxon>
        <taxon>rosids</taxon>
        <taxon>fabids</taxon>
        <taxon>Rosales</taxon>
        <taxon>Rosaceae</taxon>
        <taxon>Rosoideae</taxon>
        <taxon>Rosoideae incertae sedis</taxon>
        <taxon>Rosa</taxon>
    </lineage>
</organism>
<keyword evidence="3" id="KW-1185">Reference proteome</keyword>
<feature type="compositionally biased region" description="Low complexity" evidence="1">
    <location>
        <begin position="10"/>
        <end position="22"/>
    </location>
</feature>
<dbReference type="Proteomes" id="UP000238479">
    <property type="component" value="Chromosome 5"/>
</dbReference>
<gene>
    <name evidence="2" type="ORF">RchiOBHm_Chr5g0050351</name>
</gene>
<feature type="compositionally biased region" description="Acidic residues" evidence="1">
    <location>
        <begin position="61"/>
        <end position="71"/>
    </location>
</feature>
<dbReference type="AlphaFoldDB" id="A0A2P6QF27"/>
<accession>A0A2P6QF27</accession>
<protein>
    <submittedName>
        <fullName evidence="2">Uncharacterized protein</fullName>
    </submittedName>
</protein>
<reference evidence="2 3" key="1">
    <citation type="journal article" date="2018" name="Nat. Genet.">
        <title>The Rosa genome provides new insights in the design of modern roses.</title>
        <authorList>
            <person name="Bendahmane M."/>
        </authorList>
    </citation>
    <scope>NUCLEOTIDE SEQUENCE [LARGE SCALE GENOMIC DNA]</scope>
    <source>
        <strain evidence="3">cv. Old Blush</strain>
    </source>
</reference>
<evidence type="ECO:0000256" key="1">
    <source>
        <dbReference type="SAM" id="MobiDB-lite"/>
    </source>
</evidence>
<comment type="caution">
    <text evidence="2">The sequence shown here is derived from an EMBL/GenBank/DDBJ whole genome shotgun (WGS) entry which is preliminary data.</text>
</comment>
<dbReference type="EMBL" id="PDCK01000043">
    <property type="protein sequence ID" value="PRQ32794.1"/>
    <property type="molecule type" value="Genomic_DNA"/>
</dbReference>
<dbReference type="Gramene" id="PRQ32794">
    <property type="protein sequence ID" value="PRQ32794"/>
    <property type="gene ID" value="RchiOBHm_Chr5g0050351"/>
</dbReference>
<evidence type="ECO:0000313" key="3">
    <source>
        <dbReference type="Proteomes" id="UP000238479"/>
    </source>
</evidence>
<sequence>MGQTSVGATSSGSQGSLSGRSSTQPGRGQRGRPVTQARLHAMTQQEGRTAPNVIMGRTEPSSEEDTDRQQG</sequence>
<proteinExistence type="predicted"/>
<evidence type="ECO:0000313" key="2">
    <source>
        <dbReference type="EMBL" id="PRQ32794.1"/>
    </source>
</evidence>